<organism evidence="3 4">
    <name type="scientific">Rhodanobacter aciditrophus</name>
    <dbReference type="NCBI Taxonomy" id="1623218"/>
    <lineage>
        <taxon>Bacteria</taxon>
        <taxon>Pseudomonadati</taxon>
        <taxon>Pseudomonadota</taxon>
        <taxon>Gammaproteobacteria</taxon>
        <taxon>Lysobacterales</taxon>
        <taxon>Rhodanobacteraceae</taxon>
        <taxon>Rhodanobacter</taxon>
    </lineage>
</organism>
<comment type="subcellular location">
    <subcellularLocation>
        <location evidence="1">Cytoplasm</location>
    </subcellularLocation>
</comment>
<comment type="similarity">
    <text evidence="1">Belongs to the UbiJ family.</text>
</comment>
<gene>
    <name evidence="1" type="primary">ubiJ</name>
    <name evidence="3" type="ORF">ACFQ45_08795</name>
</gene>
<comment type="function">
    <text evidence="1">Required for ubiquinone (coenzyme Q) biosynthesis. Binds hydrophobic ubiquinone biosynthetic intermediates via its SCP2 domain and is essential for the stability of the Ubi complex. May constitute a docking platform where Ubi enzymes assemble and access their SCP2-bound polyprenyl substrates.</text>
</comment>
<dbReference type="HAMAP" id="MF_02215">
    <property type="entry name" value="UbiJ"/>
    <property type="match status" value="1"/>
</dbReference>
<dbReference type="EMBL" id="JBHTMN010000009">
    <property type="protein sequence ID" value="MFD1383461.1"/>
    <property type="molecule type" value="Genomic_DNA"/>
</dbReference>
<keyword evidence="4" id="KW-1185">Reference proteome</keyword>
<evidence type="ECO:0000256" key="1">
    <source>
        <dbReference type="HAMAP-Rule" id="MF_02215"/>
    </source>
</evidence>
<evidence type="ECO:0000259" key="2">
    <source>
        <dbReference type="Pfam" id="PF02036"/>
    </source>
</evidence>
<sequence length="207" mass="23603">MSSISLAALGAIETAVNYALKQDEPSQRQLTKLAGQRIFLEVDDFNLILKIHVLDEGIMLDRPDHMDEEELDAKLDTHVKGPSSAYRKLLEGDGFFDGDLRIRGNAQALMTLHKVMQNFELDWEGILADHIGDLPAASLARLLRKQWSVTKEISTNARIHLVNYLQSNSDLLPSKIEFDHFVDEAERLGMQLERFEAKLKQVERKRH</sequence>
<feature type="domain" description="SCP2" evidence="2">
    <location>
        <begin position="17"/>
        <end position="116"/>
    </location>
</feature>
<comment type="pathway">
    <text evidence="1">Cofactor biosynthesis; ubiquinone biosynthesis.</text>
</comment>
<keyword evidence="1" id="KW-0831">Ubiquinone biosynthesis</keyword>
<keyword evidence="1" id="KW-0963">Cytoplasm</keyword>
<dbReference type="PANTHER" id="PTHR38693">
    <property type="entry name" value="UBIQUINONE BIOSYNTHESIS PROTEIN UBIJ"/>
    <property type="match status" value="1"/>
</dbReference>
<evidence type="ECO:0000313" key="4">
    <source>
        <dbReference type="Proteomes" id="UP001597059"/>
    </source>
</evidence>
<dbReference type="Pfam" id="PF02036">
    <property type="entry name" value="SCP2"/>
    <property type="match status" value="1"/>
</dbReference>
<name>A0ABW4B1T6_9GAMM</name>
<protein>
    <recommendedName>
        <fullName evidence="1">Ubiquinone biosynthesis accessory factor UbiJ</fullName>
    </recommendedName>
</protein>
<accession>A0ABW4B1T6</accession>
<dbReference type="InterPro" id="IPR036527">
    <property type="entry name" value="SCP2_sterol-bd_dom_sf"/>
</dbReference>
<dbReference type="InterPro" id="IPR003033">
    <property type="entry name" value="SCP2_sterol-bd_dom"/>
</dbReference>
<dbReference type="SUPFAM" id="SSF55718">
    <property type="entry name" value="SCP-like"/>
    <property type="match status" value="1"/>
</dbReference>
<proteinExistence type="inferred from homology"/>
<reference evidence="4" key="1">
    <citation type="journal article" date="2019" name="Int. J. Syst. Evol. Microbiol.">
        <title>The Global Catalogue of Microorganisms (GCM) 10K type strain sequencing project: providing services to taxonomists for standard genome sequencing and annotation.</title>
        <authorList>
            <consortium name="The Broad Institute Genomics Platform"/>
            <consortium name="The Broad Institute Genome Sequencing Center for Infectious Disease"/>
            <person name="Wu L."/>
            <person name="Ma J."/>
        </authorList>
    </citation>
    <scope>NUCLEOTIDE SEQUENCE [LARGE SCALE GENOMIC DNA]</scope>
    <source>
        <strain evidence="4">JCM 30774</strain>
    </source>
</reference>
<dbReference type="RefSeq" id="WP_377366751.1">
    <property type="nucleotide sequence ID" value="NZ_JBHTMN010000009.1"/>
</dbReference>
<dbReference type="Proteomes" id="UP001597059">
    <property type="component" value="Unassembled WGS sequence"/>
</dbReference>
<comment type="caution">
    <text evidence="3">The sequence shown here is derived from an EMBL/GenBank/DDBJ whole genome shotgun (WGS) entry which is preliminary data.</text>
</comment>
<evidence type="ECO:0000313" key="3">
    <source>
        <dbReference type="EMBL" id="MFD1383461.1"/>
    </source>
</evidence>
<dbReference type="InterPro" id="IPR038989">
    <property type="entry name" value="UbiJ"/>
</dbReference>
<dbReference type="PANTHER" id="PTHR38693:SF1">
    <property type="entry name" value="UBIQUINONE BIOSYNTHESIS ACCESSORY FACTOR UBIJ"/>
    <property type="match status" value="1"/>
</dbReference>